<dbReference type="Proteomes" id="UP000182977">
    <property type="component" value="Chromosome I"/>
</dbReference>
<protein>
    <submittedName>
        <fullName evidence="4">SDR family mycofactocin-dependent oxidoreductase</fullName>
    </submittedName>
</protein>
<dbReference type="Pfam" id="PF13561">
    <property type="entry name" value="adh_short_C2"/>
    <property type="match status" value="1"/>
</dbReference>
<dbReference type="PRINTS" id="PR00080">
    <property type="entry name" value="SDRFAMILY"/>
</dbReference>
<dbReference type="InterPro" id="IPR020904">
    <property type="entry name" value="Sc_DH/Rdtase_CS"/>
</dbReference>
<dbReference type="RefSeq" id="WP_046771835.1">
    <property type="nucleotide sequence ID" value="NZ_LBMC01000051.1"/>
</dbReference>
<dbReference type="SUPFAM" id="SSF51735">
    <property type="entry name" value="NAD(P)-binding Rossmann-fold domains"/>
    <property type="match status" value="1"/>
</dbReference>
<sequence length="270" mass="28230">MGKLEGKVAFITGAARGQGRSHAVRLAQEGADIIAVDICKQIDSVAYPMSTPEDLAETVKEVEALDRRIVATQADVRDRDGLQAAFDDGVAQLGGVDIVLANAGIAPMGVNVLPNEWDDVVAVNLTGVYNTLEVAKQALIERGGGAVVITSSTAGLNGIGGSQPGGLGYTASKHGVVGLMRSYANVLAEHSIRVNTVHPTGVNTPMVVNDVMQEFLQNDPSLSNAMLNALPVPMLEAVDISNAILWLVSDDARYVTGVTLPVDAGYTNKK</sequence>
<reference evidence="5" key="1">
    <citation type="submission" date="2016-10" db="EMBL/GenBank/DDBJ databases">
        <authorList>
            <person name="Varghese N."/>
            <person name="Submissions S."/>
        </authorList>
    </citation>
    <scope>NUCLEOTIDE SEQUENCE [LARGE SCALE GENOMIC DNA]</scope>
    <source>
        <strain evidence="5">DSM 45079</strain>
    </source>
</reference>
<evidence type="ECO:0000256" key="3">
    <source>
        <dbReference type="ARBA" id="ARBA00023027"/>
    </source>
</evidence>
<dbReference type="CDD" id="cd05233">
    <property type="entry name" value="SDR_c"/>
    <property type="match status" value="1"/>
</dbReference>
<accession>A0A1H2IJN8</accession>
<dbReference type="InterPro" id="IPR036291">
    <property type="entry name" value="NAD(P)-bd_dom_sf"/>
</dbReference>
<keyword evidence="3" id="KW-0520">NAD</keyword>
<keyword evidence="5" id="KW-1185">Reference proteome</keyword>
<comment type="similarity">
    <text evidence="1">Belongs to the short-chain dehydrogenases/reductases (SDR) family.</text>
</comment>
<dbReference type="FunFam" id="3.40.50.720:FF:000084">
    <property type="entry name" value="Short-chain dehydrogenase reductase"/>
    <property type="match status" value="1"/>
</dbReference>
<dbReference type="PROSITE" id="PS00061">
    <property type="entry name" value="ADH_SHORT"/>
    <property type="match status" value="1"/>
</dbReference>
<keyword evidence="2" id="KW-0560">Oxidoreductase</keyword>
<dbReference type="PRINTS" id="PR00081">
    <property type="entry name" value="GDHRDH"/>
</dbReference>
<organism evidence="4 5">
    <name type="scientific">Jiangella alkaliphila</name>
    <dbReference type="NCBI Taxonomy" id="419479"/>
    <lineage>
        <taxon>Bacteria</taxon>
        <taxon>Bacillati</taxon>
        <taxon>Actinomycetota</taxon>
        <taxon>Actinomycetes</taxon>
        <taxon>Jiangellales</taxon>
        <taxon>Jiangellaceae</taxon>
        <taxon>Jiangella</taxon>
    </lineage>
</organism>
<dbReference type="STRING" id="419479.SAMN04488563_1771"/>
<evidence type="ECO:0000256" key="2">
    <source>
        <dbReference type="ARBA" id="ARBA00023002"/>
    </source>
</evidence>
<evidence type="ECO:0000313" key="5">
    <source>
        <dbReference type="Proteomes" id="UP000182977"/>
    </source>
</evidence>
<name>A0A1H2IJN8_9ACTN</name>
<dbReference type="NCBIfam" id="TIGR03971">
    <property type="entry name" value="SDR_subfam_1"/>
    <property type="match status" value="1"/>
</dbReference>
<evidence type="ECO:0000256" key="1">
    <source>
        <dbReference type="ARBA" id="ARBA00006484"/>
    </source>
</evidence>
<dbReference type="AlphaFoldDB" id="A0A1H2IJN8"/>
<gene>
    <name evidence="4" type="ORF">SAMN04488563_1771</name>
</gene>
<dbReference type="InterPro" id="IPR002347">
    <property type="entry name" value="SDR_fam"/>
</dbReference>
<dbReference type="PANTHER" id="PTHR43180:SF66">
    <property type="entry name" value="SHORT-CHAIN DEHYDROGENASE_REDUCTASE FAMILY PROTEIN"/>
    <property type="match status" value="1"/>
</dbReference>
<dbReference type="EMBL" id="LT629791">
    <property type="protein sequence ID" value="SDU44221.1"/>
    <property type="molecule type" value="Genomic_DNA"/>
</dbReference>
<dbReference type="PANTHER" id="PTHR43180">
    <property type="entry name" value="3-OXOACYL-(ACYL-CARRIER-PROTEIN) REDUCTASE (AFU_ORTHOLOGUE AFUA_6G11210)"/>
    <property type="match status" value="1"/>
</dbReference>
<dbReference type="NCBIfam" id="NF009467">
    <property type="entry name" value="PRK12826.1-3"/>
    <property type="match status" value="1"/>
</dbReference>
<dbReference type="OrthoDB" id="5173603at2"/>
<evidence type="ECO:0000313" key="4">
    <source>
        <dbReference type="EMBL" id="SDU44221.1"/>
    </source>
</evidence>
<dbReference type="InterPro" id="IPR023985">
    <property type="entry name" value="SDR_subfam_1"/>
</dbReference>
<dbReference type="Gene3D" id="3.40.50.720">
    <property type="entry name" value="NAD(P)-binding Rossmann-like Domain"/>
    <property type="match status" value="1"/>
</dbReference>
<dbReference type="GO" id="GO:0016491">
    <property type="term" value="F:oxidoreductase activity"/>
    <property type="evidence" value="ECO:0007669"/>
    <property type="project" value="UniProtKB-KW"/>
</dbReference>
<proteinExistence type="inferred from homology"/>